<dbReference type="EMBL" id="LUKF01000016">
    <property type="protein sequence ID" value="KYG61934.1"/>
    <property type="molecule type" value="Genomic_DNA"/>
</dbReference>
<feature type="signal peptide" evidence="1">
    <location>
        <begin position="1"/>
        <end position="19"/>
    </location>
</feature>
<protein>
    <recommendedName>
        <fullName evidence="4">Lipocalin-like domain-containing protein</fullName>
    </recommendedName>
</protein>
<comment type="caution">
    <text evidence="2">The sequence shown here is derived from an EMBL/GenBank/DDBJ whole genome shotgun (WGS) entry which is preliminary data.</text>
</comment>
<reference evidence="2 3" key="1">
    <citation type="submission" date="2016-03" db="EMBL/GenBank/DDBJ databases">
        <authorList>
            <person name="Ploux O."/>
        </authorList>
    </citation>
    <scope>NUCLEOTIDE SEQUENCE [LARGE SCALE GENOMIC DNA]</scope>
    <source>
        <strain evidence="2 3">BER2</strain>
    </source>
</reference>
<name>A0A150WG38_BDEBC</name>
<evidence type="ECO:0008006" key="4">
    <source>
        <dbReference type="Google" id="ProtNLM"/>
    </source>
</evidence>
<evidence type="ECO:0000256" key="1">
    <source>
        <dbReference type="SAM" id="SignalP"/>
    </source>
</evidence>
<accession>A0A150WG38</accession>
<keyword evidence="1" id="KW-0732">Signal</keyword>
<dbReference type="OrthoDB" id="5293553at2"/>
<gene>
    <name evidence="2" type="ORF">AZI85_06910</name>
</gene>
<dbReference type="RefSeq" id="WP_063244078.1">
    <property type="nucleotide sequence ID" value="NZ_CP168967.1"/>
</dbReference>
<evidence type="ECO:0000313" key="3">
    <source>
        <dbReference type="Proteomes" id="UP000075391"/>
    </source>
</evidence>
<dbReference type="AlphaFoldDB" id="A0A150WG38"/>
<organism evidence="2 3">
    <name type="scientific">Bdellovibrio bacteriovorus</name>
    <dbReference type="NCBI Taxonomy" id="959"/>
    <lineage>
        <taxon>Bacteria</taxon>
        <taxon>Pseudomonadati</taxon>
        <taxon>Bdellovibrionota</taxon>
        <taxon>Bdellovibrionia</taxon>
        <taxon>Bdellovibrionales</taxon>
        <taxon>Pseudobdellovibrionaceae</taxon>
        <taxon>Bdellovibrio</taxon>
    </lineage>
</organism>
<feature type="chain" id="PRO_5007572832" description="Lipocalin-like domain-containing protein" evidence="1">
    <location>
        <begin position="20"/>
        <end position="145"/>
    </location>
</feature>
<proteinExistence type="predicted"/>
<evidence type="ECO:0000313" key="2">
    <source>
        <dbReference type="EMBL" id="KYG61934.1"/>
    </source>
</evidence>
<sequence length="145" mass="16478">MKYLLTSALFLFIGSQALAAEITPGNLIGKYKVEARAGFQKVYLNFRVVNTKEFELQRYYSNGNVDETCNGTFSLNPTLFWDFQTFATGKMFKGVFTCPSNRSRTIDFNIDFDNKRTEDLVKGTTVTVTSSMARGMRINAYVKKQ</sequence>
<dbReference type="Proteomes" id="UP000075391">
    <property type="component" value="Unassembled WGS sequence"/>
</dbReference>